<feature type="transmembrane region" description="Helical" evidence="7">
    <location>
        <begin position="163"/>
        <end position="181"/>
    </location>
</feature>
<dbReference type="Proteomes" id="UP001578633">
    <property type="component" value="Chromosome 8"/>
</dbReference>
<gene>
    <name evidence="9" type="ORF">ACET3X_008200</name>
</gene>
<evidence type="ECO:0000256" key="4">
    <source>
        <dbReference type="ARBA" id="ARBA00023136"/>
    </source>
</evidence>
<name>A0ABR3U9M7_9PLEO</name>
<dbReference type="Pfam" id="PF20684">
    <property type="entry name" value="Fung_rhodopsin"/>
    <property type="match status" value="1"/>
</dbReference>
<dbReference type="PANTHER" id="PTHR33048:SF155">
    <property type="entry name" value="INTEGRAL MEMBRANE PROTEIN"/>
    <property type="match status" value="1"/>
</dbReference>
<feature type="compositionally biased region" description="Polar residues" evidence="6">
    <location>
        <begin position="303"/>
        <end position="315"/>
    </location>
</feature>
<feature type="transmembrane region" description="Helical" evidence="7">
    <location>
        <begin position="20"/>
        <end position="41"/>
    </location>
</feature>
<proteinExistence type="inferred from homology"/>
<comment type="caution">
    <text evidence="9">The sequence shown here is derived from an EMBL/GenBank/DDBJ whole genome shotgun (WGS) entry which is preliminary data.</text>
</comment>
<evidence type="ECO:0000256" key="7">
    <source>
        <dbReference type="SAM" id="Phobius"/>
    </source>
</evidence>
<dbReference type="InterPro" id="IPR049326">
    <property type="entry name" value="Rhodopsin_dom_fungi"/>
</dbReference>
<organism evidence="9 10">
    <name type="scientific">Alternaria dauci</name>
    <dbReference type="NCBI Taxonomy" id="48095"/>
    <lineage>
        <taxon>Eukaryota</taxon>
        <taxon>Fungi</taxon>
        <taxon>Dikarya</taxon>
        <taxon>Ascomycota</taxon>
        <taxon>Pezizomycotina</taxon>
        <taxon>Dothideomycetes</taxon>
        <taxon>Pleosporomycetidae</taxon>
        <taxon>Pleosporales</taxon>
        <taxon>Pleosporineae</taxon>
        <taxon>Pleosporaceae</taxon>
        <taxon>Alternaria</taxon>
        <taxon>Alternaria sect. Porri</taxon>
    </lineage>
</organism>
<evidence type="ECO:0000256" key="3">
    <source>
        <dbReference type="ARBA" id="ARBA00022989"/>
    </source>
</evidence>
<evidence type="ECO:0000259" key="8">
    <source>
        <dbReference type="Pfam" id="PF20684"/>
    </source>
</evidence>
<dbReference type="PANTHER" id="PTHR33048">
    <property type="entry name" value="PTH11-LIKE INTEGRAL MEMBRANE PROTEIN (AFU_ORTHOLOGUE AFUA_5G11245)"/>
    <property type="match status" value="1"/>
</dbReference>
<dbReference type="InterPro" id="IPR052337">
    <property type="entry name" value="SAT4-like"/>
</dbReference>
<dbReference type="RefSeq" id="XP_069303802.1">
    <property type="nucleotide sequence ID" value="XM_069454347.1"/>
</dbReference>
<evidence type="ECO:0000256" key="1">
    <source>
        <dbReference type="ARBA" id="ARBA00004141"/>
    </source>
</evidence>
<keyword evidence="10" id="KW-1185">Reference proteome</keyword>
<reference evidence="9 10" key="1">
    <citation type="submission" date="2024-09" db="EMBL/GenBank/DDBJ databases">
        <title>T2T genomes of carrot and Alternaria dauci and their utility for understanding host-pathogen interaction during carrot leaf blight disease.</title>
        <authorList>
            <person name="Liu W."/>
            <person name="Xu S."/>
            <person name="Ou C."/>
            <person name="Liu X."/>
            <person name="Zhuang F."/>
            <person name="Deng X.W."/>
        </authorList>
    </citation>
    <scope>NUCLEOTIDE SEQUENCE [LARGE SCALE GENOMIC DNA]</scope>
    <source>
        <strain evidence="9 10">A2016</strain>
    </source>
</reference>
<keyword evidence="4 7" id="KW-0472">Membrane</keyword>
<comment type="similarity">
    <text evidence="5">Belongs to the SAT4 family.</text>
</comment>
<sequence>MAAAPKLPPEIADENKGPIVLTVCIALTTVATVFVAARLYVRGRLLSMIALDDWLIIASMICGYTMLGLTIAAVQAGYGRHFAVLTNEQRSGAILYTIAGFCPGVFSFGIPKLAVVALLTRITNPSKRHRIFLWSFSAIVDLYLAIYPAVVHYKLQINLKKKMVLSFALGLGSIAAVVAVYKSTRLPALASADFTYNTADITVWTSIEGNAIIIGACIPTLQPLFDRLLGHGLFSSAGGERDRGGYKSNSRSGLQLATIGSKTLRSAKQHGKSGVSEVTLGHDSQESILGAGHRAGNDENHNAMESSGITRTQRLTVEYKDASEPARAARPNYSPYGTQN</sequence>
<evidence type="ECO:0000313" key="9">
    <source>
        <dbReference type="EMBL" id="KAL1793218.1"/>
    </source>
</evidence>
<evidence type="ECO:0000313" key="10">
    <source>
        <dbReference type="Proteomes" id="UP001578633"/>
    </source>
</evidence>
<feature type="domain" description="Rhodopsin" evidence="8">
    <location>
        <begin position="136"/>
        <end position="227"/>
    </location>
</feature>
<keyword evidence="3 7" id="KW-1133">Transmembrane helix</keyword>
<evidence type="ECO:0000256" key="6">
    <source>
        <dbReference type="SAM" id="MobiDB-lite"/>
    </source>
</evidence>
<dbReference type="EMBL" id="JBHGVX010000008">
    <property type="protein sequence ID" value="KAL1793218.1"/>
    <property type="molecule type" value="Genomic_DNA"/>
</dbReference>
<feature type="transmembrane region" description="Helical" evidence="7">
    <location>
        <begin position="94"/>
        <end position="119"/>
    </location>
</feature>
<comment type="subcellular location">
    <subcellularLocation>
        <location evidence="1">Membrane</location>
        <topology evidence="1">Multi-pass membrane protein</topology>
    </subcellularLocation>
</comment>
<evidence type="ECO:0000256" key="5">
    <source>
        <dbReference type="ARBA" id="ARBA00038359"/>
    </source>
</evidence>
<protein>
    <recommendedName>
        <fullName evidence="8">Rhodopsin domain-containing protein</fullName>
    </recommendedName>
</protein>
<feature type="transmembrane region" description="Helical" evidence="7">
    <location>
        <begin position="131"/>
        <end position="151"/>
    </location>
</feature>
<dbReference type="GeneID" id="96088522"/>
<feature type="region of interest" description="Disordered" evidence="6">
    <location>
        <begin position="288"/>
        <end position="340"/>
    </location>
</feature>
<feature type="transmembrane region" description="Helical" evidence="7">
    <location>
        <begin position="53"/>
        <end position="74"/>
    </location>
</feature>
<evidence type="ECO:0000256" key="2">
    <source>
        <dbReference type="ARBA" id="ARBA00022692"/>
    </source>
</evidence>
<keyword evidence="2 7" id="KW-0812">Transmembrane</keyword>
<accession>A0ABR3U9M7</accession>